<name>A0A918DT82_9GAMM</name>
<evidence type="ECO:0000256" key="1">
    <source>
        <dbReference type="ARBA" id="ARBA00001947"/>
    </source>
</evidence>
<dbReference type="GO" id="GO:0004181">
    <property type="term" value="F:metallocarboxypeptidase activity"/>
    <property type="evidence" value="ECO:0007669"/>
    <property type="project" value="InterPro"/>
</dbReference>
<dbReference type="InterPro" id="IPR050821">
    <property type="entry name" value="Cytosolic_carboxypeptidase"/>
</dbReference>
<dbReference type="GO" id="GO:0006508">
    <property type="term" value="P:proteolysis"/>
    <property type="evidence" value="ECO:0007669"/>
    <property type="project" value="InterPro"/>
</dbReference>
<gene>
    <name evidence="4" type="ORF">GCM10011348_25560</name>
</gene>
<accession>A0A918DT82</accession>
<dbReference type="GO" id="GO:0008270">
    <property type="term" value="F:zinc ion binding"/>
    <property type="evidence" value="ECO:0007669"/>
    <property type="project" value="InterPro"/>
</dbReference>
<dbReference type="SMART" id="SM00631">
    <property type="entry name" value="Zn_pept"/>
    <property type="match status" value="1"/>
</dbReference>
<evidence type="ECO:0000259" key="3">
    <source>
        <dbReference type="PROSITE" id="PS52035"/>
    </source>
</evidence>
<evidence type="ECO:0000256" key="2">
    <source>
        <dbReference type="PROSITE-ProRule" id="PRU01379"/>
    </source>
</evidence>
<evidence type="ECO:0000313" key="4">
    <source>
        <dbReference type="EMBL" id="GGO82962.1"/>
    </source>
</evidence>
<proteinExistence type="inferred from homology"/>
<dbReference type="Gene3D" id="2.60.40.3120">
    <property type="match status" value="1"/>
</dbReference>
<reference evidence="4 5" key="1">
    <citation type="journal article" date="2014" name="Int. J. Syst. Evol. Microbiol.">
        <title>Complete genome sequence of Corynebacterium casei LMG S-19264T (=DSM 44701T), isolated from a smear-ripened cheese.</title>
        <authorList>
            <consortium name="US DOE Joint Genome Institute (JGI-PGF)"/>
            <person name="Walter F."/>
            <person name="Albersmeier A."/>
            <person name="Kalinowski J."/>
            <person name="Ruckert C."/>
        </authorList>
    </citation>
    <scope>NUCLEOTIDE SEQUENCE [LARGE SCALE GENOMIC DNA]</scope>
    <source>
        <strain evidence="4 5">CGMCC 1.7286</strain>
    </source>
</reference>
<evidence type="ECO:0000313" key="5">
    <source>
        <dbReference type="Proteomes" id="UP000599578"/>
    </source>
</evidence>
<feature type="domain" description="Peptidase M14" evidence="3">
    <location>
        <begin position="107"/>
        <end position="377"/>
    </location>
</feature>
<keyword evidence="5" id="KW-1185">Reference proteome</keyword>
<dbReference type="PANTHER" id="PTHR12756">
    <property type="entry name" value="CYTOSOLIC CARBOXYPEPTIDASE"/>
    <property type="match status" value="1"/>
</dbReference>
<dbReference type="Gene3D" id="3.40.630.10">
    <property type="entry name" value="Zn peptidases"/>
    <property type="match status" value="1"/>
</dbReference>
<comment type="similarity">
    <text evidence="2">Belongs to the peptidase M14 family.</text>
</comment>
<dbReference type="PROSITE" id="PS52035">
    <property type="entry name" value="PEPTIDASE_M14"/>
    <property type="match status" value="1"/>
</dbReference>
<dbReference type="Pfam" id="PF18027">
    <property type="entry name" value="Pepdidase_M14_N"/>
    <property type="match status" value="1"/>
</dbReference>
<feature type="active site" description="Proton donor/acceptor" evidence="2">
    <location>
        <position position="338"/>
    </location>
</feature>
<dbReference type="InterPro" id="IPR000834">
    <property type="entry name" value="Peptidase_M14"/>
</dbReference>
<dbReference type="InterPro" id="IPR040626">
    <property type="entry name" value="Pepdidase_M14_N"/>
</dbReference>
<dbReference type="PANTHER" id="PTHR12756:SF11">
    <property type="entry name" value="CYTOSOLIC CARBOXYPEPTIDASE 1"/>
    <property type="match status" value="1"/>
</dbReference>
<comment type="cofactor">
    <cofactor evidence="1">
        <name>Zn(2+)</name>
        <dbReference type="ChEBI" id="CHEBI:29105"/>
    </cofactor>
</comment>
<dbReference type="Pfam" id="PF00246">
    <property type="entry name" value="Peptidase_M14"/>
    <property type="match status" value="1"/>
</dbReference>
<protein>
    <recommendedName>
        <fullName evidence="3">Peptidase M14 domain-containing protein</fullName>
    </recommendedName>
</protein>
<dbReference type="SUPFAM" id="SSF53187">
    <property type="entry name" value="Zn-dependent exopeptidases"/>
    <property type="match status" value="1"/>
</dbReference>
<dbReference type="Proteomes" id="UP000599578">
    <property type="component" value="Unassembled WGS sequence"/>
</dbReference>
<dbReference type="EMBL" id="BMLT01000006">
    <property type="protein sequence ID" value="GGO82962.1"/>
    <property type="molecule type" value="Genomic_DNA"/>
</dbReference>
<organism evidence="4 5">
    <name type="scientific">Marinobacterium nitratireducens</name>
    <dbReference type="NCBI Taxonomy" id="518897"/>
    <lineage>
        <taxon>Bacteria</taxon>
        <taxon>Pseudomonadati</taxon>
        <taxon>Pseudomonadota</taxon>
        <taxon>Gammaproteobacteria</taxon>
        <taxon>Oceanospirillales</taxon>
        <taxon>Oceanospirillaceae</taxon>
        <taxon>Marinobacterium</taxon>
    </lineage>
</organism>
<dbReference type="CDD" id="cd06234">
    <property type="entry name" value="M14_PaCCP-like"/>
    <property type="match status" value="1"/>
</dbReference>
<sequence length="377" mass="42694">MSALRINAVFDSGNIEVLDASRPHDVRLAIRADNASDFYQWFHFRVDGGRDRALRLRLTNAAGAAYPDGWDDYRAVASYDRRYWFRVPTRYQDGELLIEHEPAQDSVYYAYFAPYSFERHLDLVAGASRSARVFVESLGETLDGRTLDLLRIGEPAPGRRTIWVTARQHPGETMAQWCAEGLLERLLDRHDAQSQTLLEEAVIYLVPNMNPDGAVRGHLRTNAIGVNLNREWNAPSLERSPEVFAVRERMEQTGVDLYLDLHGDEALPCNFIAGQEGAPWVSDELLEQERAFERDLQAVNADFQLERGYPPGKFGDEAITIASNWVGKRFGCPAMTLEMPFKDNDLRPDPEQGWSPERSARLGASLLDAVLAWLRRG</sequence>
<dbReference type="AlphaFoldDB" id="A0A918DT82"/>
<comment type="caution">
    <text evidence="4">The sequence shown here is derived from an EMBL/GenBank/DDBJ whole genome shotgun (WGS) entry which is preliminary data.</text>
</comment>
<dbReference type="RefSeq" id="WP_188861006.1">
    <property type="nucleotide sequence ID" value="NZ_BMLT01000006.1"/>
</dbReference>